<sequence>MAGPWTRGAAGVVLAVTAVAAAGCSGNSSNPSGTVSKAASAAASAASSLASQGADALASATAEAKRKLDEATGGLNVKGDVTLGSIGTDSDGRATVEVTTKNTASSTKSFAVQVNFTDQSGNLLDVVVVTITDVAAGATGKGTARSNRNLTGEVRAAVGAALRY</sequence>
<protein>
    <recommendedName>
        <fullName evidence="4">Lipoprotein</fullName>
    </recommendedName>
</protein>
<keyword evidence="3" id="KW-1185">Reference proteome</keyword>
<dbReference type="EMBL" id="CP022433">
    <property type="protein sequence ID" value="ASN27632.1"/>
    <property type="molecule type" value="Genomic_DNA"/>
</dbReference>
<keyword evidence="1" id="KW-0732">Signal</keyword>
<evidence type="ECO:0000313" key="2">
    <source>
        <dbReference type="EMBL" id="ASN27632.1"/>
    </source>
</evidence>
<dbReference type="STRING" id="1355015.LK06_029235"/>
<accession>A0A221P658</accession>
<reference evidence="2 3" key="1">
    <citation type="submission" date="2017-07" db="EMBL/GenBank/DDBJ databases">
        <title>Genome sequence of Streptomyces pluripotens MUSC 137T.</title>
        <authorList>
            <person name="Ser H.-L."/>
            <person name="Lee L.-H."/>
        </authorList>
    </citation>
    <scope>NUCLEOTIDE SEQUENCE [LARGE SCALE GENOMIC DNA]</scope>
    <source>
        <strain evidence="2 3">MUSC 137</strain>
    </source>
</reference>
<proteinExistence type="predicted"/>
<feature type="chain" id="PRO_5039385993" description="Lipoprotein" evidence="1">
    <location>
        <begin position="22"/>
        <end position="164"/>
    </location>
</feature>
<organism evidence="2 3">
    <name type="scientific">Streptomyces pluripotens</name>
    <dbReference type="NCBI Taxonomy" id="1355015"/>
    <lineage>
        <taxon>Bacteria</taxon>
        <taxon>Bacillati</taxon>
        <taxon>Actinomycetota</taxon>
        <taxon>Actinomycetes</taxon>
        <taxon>Kitasatosporales</taxon>
        <taxon>Streptomycetaceae</taxon>
        <taxon>Streptomyces</taxon>
    </lineage>
</organism>
<evidence type="ECO:0008006" key="4">
    <source>
        <dbReference type="Google" id="ProtNLM"/>
    </source>
</evidence>
<feature type="signal peptide" evidence="1">
    <location>
        <begin position="1"/>
        <end position="21"/>
    </location>
</feature>
<gene>
    <name evidence="2" type="ORF">LK07_30405</name>
</gene>
<evidence type="ECO:0000313" key="3">
    <source>
        <dbReference type="Proteomes" id="UP000031501"/>
    </source>
</evidence>
<dbReference type="KEGG" id="splu:LK06_029235"/>
<dbReference type="RefSeq" id="WP_052269719.1">
    <property type="nucleotide sequence ID" value="NZ_CP021080.1"/>
</dbReference>
<dbReference type="OrthoDB" id="3874071at2"/>
<name>A0A221P658_9ACTN</name>
<dbReference type="AlphaFoldDB" id="A0A221P658"/>
<dbReference type="Proteomes" id="UP000031501">
    <property type="component" value="Chromosome"/>
</dbReference>
<evidence type="ECO:0000256" key="1">
    <source>
        <dbReference type="SAM" id="SignalP"/>
    </source>
</evidence>
<dbReference type="PROSITE" id="PS51257">
    <property type="entry name" value="PROKAR_LIPOPROTEIN"/>
    <property type="match status" value="1"/>
</dbReference>